<accession>A0A7X2LYL9</accession>
<dbReference type="InterPro" id="IPR050097">
    <property type="entry name" value="Ferredoxin-NADP_redctase_2"/>
</dbReference>
<evidence type="ECO:0000256" key="1">
    <source>
        <dbReference type="ARBA" id="ARBA00001974"/>
    </source>
</evidence>
<comment type="cofactor">
    <cofactor evidence="1">
        <name>FAD</name>
        <dbReference type="ChEBI" id="CHEBI:57692"/>
    </cofactor>
</comment>
<dbReference type="AlphaFoldDB" id="A0A7X2LYL9"/>
<evidence type="ECO:0000256" key="3">
    <source>
        <dbReference type="ARBA" id="ARBA00022630"/>
    </source>
</evidence>
<keyword evidence="3" id="KW-0285">Flavoprotein</keyword>
<dbReference type="PANTHER" id="PTHR48105">
    <property type="entry name" value="THIOREDOXIN REDUCTASE 1-RELATED-RELATED"/>
    <property type="match status" value="1"/>
</dbReference>
<keyword evidence="4" id="KW-0560">Oxidoreductase</keyword>
<dbReference type="SUPFAM" id="SSF51905">
    <property type="entry name" value="FAD/NAD(P)-binding domain"/>
    <property type="match status" value="1"/>
</dbReference>
<dbReference type="PRINTS" id="PR00368">
    <property type="entry name" value="FADPNR"/>
</dbReference>
<comment type="subunit">
    <text evidence="2">Homodimer.</text>
</comment>
<dbReference type="GO" id="GO:0016491">
    <property type="term" value="F:oxidoreductase activity"/>
    <property type="evidence" value="ECO:0007669"/>
    <property type="project" value="UniProtKB-KW"/>
</dbReference>
<protein>
    <submittedName>
        <fullName evidence="6">FAD-dependent oxidoreductase</fullName>
    </submittedName>
</protein>
<dbReference type="Gene3D" id="3.50.50.60">
    <property type="entry name" value="FAD/NAD(P)-binding domain"/>
    <property type="match status" value="2"/>
</dbReference>
<feature type="domain" description="FAD/NAD(P)-binding" evidence="5">
    <location>
        <begin position="6"/>
        <end position="287"/>
    </location>
</feature>
<evidence type="ECO:0000256" key="4">
    <source>
        <dbReference type="ARBA" id="ARBA00023002"/>
    </source>
</evidence>
<keyword evidence="7" id="KW-1185">Reference proteome</keyword>
<reference evidence="6 7" key="1">
    <citation type="submission" date="2019-11" db="EMBL/GenBank/DDBJ databases">
        <title>Bacillus lacus genome.</title>
        <authorList>
            <person name="Allen C.J."/>
            <person name="Newman J.D."/>
        </authorList>
    </citation>
    <scope>NUCLEOTIDE SEQUENCE [LARGE SCALE GENOMIC DNA]</scope>
    <source>
        <strain evidence="6 7">KCTC 33946</strain>
    </source>
</reference>
<dbReference type="Pfam" id="PF07992">
    <property type="entry name" value="Pyr_redox_2"/>
    <property type="match status" value="1"/>
</dbReference>
<comment type="caution">
    <text evidence="6">The sequence shown here is derived from an EMBL/GenBank/DDBJ whole genome shotgun (WGS) entry which is preliminary data.</text>
</comment>
<evidence type="ECO:0000259" key="5">
    <source>
        <dbReference type="Pfam" id="PF07992"/>
    </source>
</evidence>
<dbReference type="PRINTS" id="PR00469">
    <property type="entry name" value="PNDRDTASEII"/>
</dbReference>
<evidence type="ECO:0000313" key="7">
    <source>
        <dbReference type="Proteomes" id="UP000448867"/>
    </source>
</evidence>
<proteinExistence type="predicted"/>
<dbReference type="EMBL" id="WKKI01000009">
    <property type="protein sequence ID" value="MRX71978.1"/>
    <property type="molecule type" value="Genomic_DNA"/>
</dbReference>
<sequence length="310" mass="34173">MDKNVYDCIIVGGGIAGLQAAVQLGRYQHHVLVIDSNNGRSNLCRKYHNILGFPDGVSGETLRELGRKQASSYGIVFEEDKVLSAAQENGIFTLETESGKTHTANRLLLSTGVMDRIPPIPNIKPCLGMTLFVCPDCDGYEVIDKSVIIMGSGKPGAKMALEITYWTKDITYINHEKAELDEALLQELRDNGITYIEEEIEGLLTENTSNFKGVRLANGQQIDAERGFIAFGGNEVRTDLAKMLGVERLENKHVLVDPRTKQTKVKNVWAAGDIVAHSEQSTIAMGEATQAAIWIHKSILSDKKSKYIHD</sequence>
<name>A0A7X2LYL9_9BACI</name>
<gene>
    <name evidence="6" type="ORF">GJU40_07310</name>
</gene>
<evidence type="ECO:0000256" key="2">
    <source>
        <dbReference type="ARBA" id="ARBA00011738"/>
    </source>
</evidence>
<organism evidence="6 7">
    <name type="scientific">Metabacillus lacus</name>
    <dbReference type="NCBI Taxonomy" id="1983721"/>
    <lineage>
        <taxon>Bacteria</taxon>
        <taxon>Bacillati</taxon>
        <taxon>Bacillota</taxon>
        <taxon>Bacilli</taxon>
        <taxon>Bacillales</taxon>
        <taxon>Bacillaceae</taxon>
        <taxon>Metabacillus</taxon>
    </lineage>
</organism>
<dbReference type="InterPro" id="IPR023753">
    <property type="entry name" value="FAD/NAD-binding_dom"/>
</dbReference>
<dbReference type="Proteomes" id="UP000448867">
    <property type="component" value="Unassembled WGS sequence"/>
</dbReference>
<evidence type="ECO:0000313" key="6">
    <source>
        <dbReference type="EMBL" id="MRX71978.1"/>
    </source>
</evidence>
<dbReference type="RefSeq" id="WP_343031451.1">
    <property type="nucleotide sequence ID" value="NZ_WKKI01000009.1"/>
</dbReference>
<dbReference type="InterPro" id="IPR036188">
    <property type="entry name" value="FAD/NAD-bd_sf"/>
</dbReference>